<feature type="region of interest" description="Disordered" evidence="1">
    <location>
        <begin position="103"/>
        <end position="125"/>
    </location>
</feature>
<reference evidence="2" key="1">
    <citation type="submission" date="2022-01" db="EMBL/GenBank/DDBJ databases">
        <authorList>
            <person name="King R."/>
        </authorList>
    </citation>
    <scope>NUCLEOTIDE SEQUENCE</scope>
</reference>
<name>A0A9P0H0L6_NEZVI</name>
<keyword evidence="3" id="KW-1185">Reference proteome</keyword>
<evidence type="ECO:0000313" key="2">
    <source>
        <dbReference type="EMBL" id="CAH1390436.1"/>
    </source>
</evidence>
<evidence type="ECO:0000256" key="1">
    <source>
        <dbReference type="SAM" id="MobiDB-lite"/>
    </source>
</evidence>
<protein>
    <submittedName>
        <fullName evidence="2">Uncharacterized protein</fullName>
    </submittedName>
</protein>
<sequence length="138" mass="15694">MVSIKAPQLGPSPQMDKGYRRRSLIRLFLLSVIMEQHALSNIETTILETQNEAIKYALLNYGLEANKLRLWKVRVKIVQSEIGFLQMSASRGKEDARRRLNEKRLGGGCDGRLLNPPLRSPPPKPNPLPWILSYCQLS</sequence>
<accession>A0A9P0H0L6</accession>
<proteinExistence type="predicted"/>
<organism evidence="2 3">
    <name type="scientific">Nezara viridula</name>
    <name type="common">Southern green stink bug</name>
    <name type="synonym">Cimex viridulus</name>
    <dbReference type="NCBI Taxonomy" id="85310"/>
    <lineage>
        <taxon>Eukaryota</taxon>
        <taxon>Metazoa</taxon>
        <taxon>Ecdysozoa</taxon>
        <taxon>Arthropoda</taxon>
        <taxon>Hexapoda</taxon>
        <taxon>Insecta</taxon>
        <taxon>Pterygota</taxon>
        <taxon>Neoptera</taxon>
        <taxon>Paraneoptera</taxon>
        <taxon>Hemiptera</taxon>
        <taxon>Heteroptera</taxon>
        <taxon>Panheteroptera</taxon>
        <taxon>Pentatomomorpha</taxon>
        <taxon>Pentatomoidea</taxon>
        <taxon>Pentatomidae</taxon>
        <taxon>Pentatominae</taxon>
        <taxon>Nezara</taxon>
    </lineage>
</organism>
<evidence type="ECO:0000313" key="3">
    <source>
        <dbReference type="Proteomes" id="UP001152798"/>
    </source>
</evidence>
<dbReference type="Proteomes" id="UP001152798">
    <property type="component" value="Chromosome 1"/>
</dbReference>
<gene>
    <name evidence="2" type="ORF">NEZAVI_LOCUS1641</name>
</gene>
<dbReference type="EMBL" id="OV725077">
    <property type="protein sequence ID" value="CAH1390436.1"/>
    <property type="molecule type" value="Genomic_DNA"/>
</dbReference>
<dbReference type="AlphaFoldDB" id="A0A9P0H0L6"/>